<organism evidence="1 2">
    <name type="scientific">Pichia sorbitophila (strain ATCC MYA-4447 / BCRC 22081 / CBS 7064 / NBRC 10061 / NRRL Y-12695)</name>
    <name type="common">Hybrid yeast</name>
    <dbReference type="NCBI Taxonomy" id="559304"/>
    <lineage>
        <taxon>Eukaryota</taxon>
        <taxon>Fungi</taxon>
        <taxon>Dikarya</taxon>
        <taxon>Ascomycota</taxon>
        <taxon>Saccharomycotina</taxon>
        <taxon>Pichiomycetes</taxon>
        <taxon>Debaryomycetaceae</taxon>
        <taxon>Millerozyma</taxon>
    </lineage>
</organism>
<dbReference type="HOGENOM" id="CLU_384491_0_0_1"/>
<dbReference type="AlphaFoldDB" id="G8YPU8"/>
<gene>
    <name evidence="1" type="primary">Piso0_000711</name>
    <name evidence="1" type="ORF">GNLVRS01_PISO0D02445g</name>
</gene>
<dbReference type="OrthoDB" id="4095887at2759"/>
<sequence>MNSLWVSRFAARSTSHTKIAGHSLHHRDRTIHCRTCICRNVSSRSLNAQFDINKTILQAHSDYTKGNKRQQNYHKEDSARIRLKKKSEKYVTSHKKLNTLASKFETHRNLIFDAFTKPENIYKLSEEKVLPWLKLSQQENKDKSSELRSYADVHKELKTSNFHYPNSEIANTLCAISSHLINSSIIELNLRHYLGNGELGEFSDNFLFRNFIDKTSDISSKKEILEIVSNFENNRLVSSPINSDISSTQKIGDFRNMVLEQAKFSEAYNSIDFYRYNFMHFKTSKHLNYDHHDTTRFIQGRNFISFESPERSNSEYIKKIECIFHKYDNDKHPLKHINLALGIASALLGHKDKTPTHGLLRYLMDKLANVRLWNYQSIIYSYIPSTRYYSSTLSSREGEYSNKVNVAYQFTDAVEDDPQILESLIEYQATRNDPEMLIELLSFFKFDEVIAHTRALTKSDLARFISKSRFSFEKLNTIKSIVFSEKKPLFISSQSLLTTIDACINLRQFEYIDLLVNKLLVHSVSSPKGYEIALNFGSDEKDTNTLLLKEKLSPDELASQIFNKDLFVLLLRACRMSDDEGRLMWLIPHLDSYILENASRCNEYLTEIRENLEDFLPEVEGQNFLLILKKKLSGRHENVPIDIDFIEEIYRTISTFHLDGKLIHYSKILMLPQKTISLFRAS</sequence>
<dbReference type="STRING" id="559304.G8YPU8"/>
<evidence type="ECO:0000313" key="1">
    <source>
        <dbReference type="EMBL" id="CCE78683.1"/>
    </source>
</evidence>
<dbReference type="EMBL" id="FO082056">
    <property type="protein sequence ID" value="CCE78683.1"/>
    <property type="molecule type" value="Genomic_DNA"/>
</dbReference>
<dbReference type="Proteomes" id="UP000005222">
    <property type="component" value="Chromosome D"/>
</dbReference>
<name>G8YPU8_PICSO</name>
<proteinExistence type="predicted"/>
<dbReference type="OMA" id="MWLTPHL"/>
<accession>G8YPU8</accession>
<protein>
    <submittedName>
        <fullName evidence="1">Piso0_000711 protein</fullName>
    </submittedName>
</protein>
<reference evidence="1 2" key="1">
    <citation type="journal article" date="2012" name="G3 (Bethesda)">
        <title>Pichia sorbitophila, an interspecies yeast hybrid reveals early steps of genome resolution following polyploidization.</title>
        <authorList>
            <person name="Leh Louis V."/>
            <person name="Despons L."/>
            <person name="Friedrich A."/>
            <person name="Martin T."/>
            <person name="Durrens P."/>
            <person name="Casaregola S."/>
            <person name="Neuveglise C."/>
            <person name="Fairhead C."/>
            <person name="Marck C."/>
            <person name="Cruz J.A."/>
            <person name="Straub M.L."/>
            <person name="Kugler V."/>
            <person name="Sacerdot C."/>
            <person name="Uzunov Z."/>
            <person name="Thierry A."/>
            <person name="Weiss S."/>
            <person name="Bleykasten C."/>
            <person name="De Montigny J."/>
            <person name="Jacques N."/>
            <person name="Jung P."/>
            <person name="Lemaire M."/>
            <person name="Mallet S."/>
            <person name="Morel G."/>
            <person name="Richard G.F."/>
            <person name="Sarkar A."/>
            <person name="Savel G."/>
            <person name="Schacherer J."/>
            <person name="Seret M.L."/>
            <person name="Talla E."/>
            <person name="Samson G."/>
            <person name="Jubin C."/>
            <person name="Poulain J."/>
            <person name="Vacherie B."/>
            <person name="Barbe V."/>
            <person name="Pelletier E."/>
            <person name="Sherman D.J."/>
            <person name="Westhof E."/>
            <person name="Weissenbach J."/>
            <person name="Baret P.V."/>
            <person name="Wincker P."/>
            <person name="Gaillardin C."/>
            <person name="Dujon B."/>
            <person name="Souciet J.L."/>
        </authorList>
    </citation>
    <scope>NUCLEOTIDE SEQUENCE [LARGE SCALE GENOMIC DNA]</scope>
    <source>
        <strain evidence="2">ATCC MYA-4447 / BCRC 22081 / CBS 7064 / NBRC 10061 / NRRL Y-12695</strain>
    </source>
</reference>
<dbReference type="eggNOG" id="ENOG502RPVY">
    <property type="taxonomic scope" value="Eukaryota"/>
</dbReference>
<keyword evidence="2" id="KW-1185">Reference proteome</keyword>
<dbReference type="InParanoid" id="G8YPU8"/>
<evidence type="ECO:0000313" key="2">
    <source>
        <dbReference type="Proteomes" id="UP000005222"/>
    </source>
</evidence>